<protein>
    <submittedName>
        <fullName evidence="2">Uncharacterized protein</fullName>
    </submittedName>
</protein>
<sequence length="177" mass="19087">MTYPPLRAGKLGGHINPAFGSFFFRYAFAVCCTTGSCSAFGSILNLDPNRASDFDLLSQLASEVALDINTTVGYDAGPAFVPDLYQIVSHKHVNELKPCAVSTIRNLHGYRRSAAKRTENEFGQLISVAISVAHVRAPACRTTENNRTMFAPPGGRRKQPPWGPGRLPANPIAAGQL</sequence>
<organism evidence="2 3">
    <name type="scientific">Eumeta variegata</name>
    <name type="common">Bagworm moth</name>
    <name type="synonym">Eumeta japonica</name>
    <dbReference type="NCBI Taxonomy" id="151549"/>
    <lineage>
        <taxon>Eukaryota</taxon>
        <taxon>Metazoa</taxon>
        <taxon>Ecdysozoa</taxon>
        <taxon>Arthropoda</taxon>
        <taxon>Hexapoda</taxon>
        <taxon>Insecta</taxon>
        <taxon>Pterygota</taxon>
        <taxon>Neoptera</taxon>
        <taxon>Endopterygota</taxon>
        <taxon>Lepidoptera</taxon>
        <taxon>Glossata</taxon>
        <taxon>Ditrysia</taxon>
        <taxon>Tineoidea</taxon>
        <taxon>Psychidae</taxon>
        <taxon>Oiketicinae</taxon>
        <taxon>Eumeta</taxon>
    </lineage>
</organism>
<evidence type="ECO:0000256" key="1">
    <source>
        <dbReference type="SAM" id="MobiDB-lite"/>
    </source>
</evidence>
<dbReference type="AlphaFoldDB" id="A0A4C1VB68"/>
<feature type="region of interest" description="Disordered" evidence="1">
    <location>
        <begin position="145"/>
        <end position="177"/>
    </location>
</feature>
<proteinExistence type="predicted"/>
<dbReference type="Proteomes" id="UP000299102">
    <property type="component" value="Unassembled WGS sequence"/>
</dbReference>
<evidence type="ECO:0000313" key="2">
    <source>
        <dbReference type="EMBL" id="GBP35750.1"/>
    </source>
</evidence>
<gene>
    <name evidence="2" type="ORF">EVAR_82685_1</name>
</gene>
<name>A0A4C1VB68_EUMVA</name>
<dbReference type="EMBL" id="BGZK01000308">
    <property type="protein sequence ID" value="GBP35750.1"/>
    <property type="molecule type" value="Genomic_DNA"/>
</dbReference>
<evidence type="ECO:0000313" key="3">
    <source>
        <dbReference type="Proteomes" id="UP000299102"/>
    </source>
</evidence>
<reference evidence="2 3" key="1">
    <citation type="journal article" date="2019" name="Commun. Biol.">
        <title>The bagworm genome reveals a unique fibroin gene that provides high tensile strength.</title>
        <authorList>
            <person name="Kono N."/>
            <person name="Nakamura H."/>
            <person name="Ohtoshi R."/>
            <person name="Tomita M."/>
            <person name="Numata K."/>
            <person name="Arakawa K."/>
        </authorList>
    </citation>
    <scope>NUCLEOTIDE SEQUENCE [LARGE SCALE GENOMIC DNA]</scope>
</reference>
<accession>A0A4C1VB68</accession>
<comment type="caution">
    <text evidence="2">The sequence shown here is derived from an EMBL/GenBank/DDBJ whole genome shotgun (WGS) entry which is preliminary data.</text>
</comment>
<keyword evidence="3" id="KW-1185">Reference proteome</keyword>